<feature type="transmembrane region" description="Helical" evidence="5">
    <location>
        <begin position="199"/>
        <end position="220"/>
    </location>
</feature>
<evidence type="ECO:0000256" key="1">
    <source>
        <dbReference type="ARBA" id="ARBA00004141"/>
    </source>
</evidence>
<feature type="transmembrane region" description="Helical" evidence="5">
    <location>
        <begin position="7"/>
        <end position="26"/>
    </location>
</feature>
<dbReference type="PANTHER" id="PTHR37422:SF13">
    <property type="entry name" value="LIPOPOLYSACCHARIDE BIOSYNTHESIS PROTEIN PA4999-RELATED"/>
    <property type="match status" value="1"/>
</dbReference>
<gene>
    <name evidence="7" type="ORF">QTN47_25845</name>
</gene>
<evidence type="ECO:0000256" key="3">
    <source>
        <dbReference type="ARBA" id="ARBA00022989"/>
    </source>
</evidence>
<feature type="transmembrane region" description="Helical" evidence="5">
    <location>
        <begin position="226"/>
        <end position="245"/>
    </location>
</feature>
<proteinExistence type="predicted"/>
<sequence length="618" mass="72045">MKKTRELLVLLFLFSIAIYFLFYHQYAFNIELYNNAQYFIAFVALTIWFIFLILSGIESFSGRPAFAGNQMRLVLITSVFICIMLFSQYYSFSNEYFTCLVILLIFFSMFPSLNMQAIHLGIVFFSGMFFWELYLVFRQMDFFSFKIGLFNVEGSFQNSGILCCYLVSQLPFVFYTFFEIKKPVFKVPKKIYPKWDGKILLSIKKTLFSASVLFVSMIIWGCKSRTALIAFVLLICAYIFSKYARILKVRILTLPRVLVVFCSFLFAIVICCGVYHLFFLKKLSTYGRMMKLEIGFDHFFDHFWLGTGIGRFTWYYPQWQMSYFKNHTNPPTEYFLSASDSFILFNDFLQLFETVGALFFFVLLLFVYSFFKKTTPKCKALLNASKLTVVVIFTCGFTSYLLQTNILLLMLFFCFGLPTMLMELSGLNNQILRTPKKLNFNLQRLVVVLSMVIGLAAIQVSWRQLQGVKHWERARNYSSRKNAQLEYQSLYPVLKFNGKFLSEFGMLLTEDSANYYQATIILKEAQKYFLAESNIAALGICYKKVKNIDAAITTYVDLVNYIPSKFKTRLELLKLYVEANDTFNVRKAADIILTMPVKIPSIEVNWIKEEVHGIKRSS</sequence>
<feature type="transmembrane region" description="Helical" evidence="5">
    <location>
        <begin position="38"/>
        <end position="61"/>
    </location>
</feature>
<keyword evidence="3 5" id="KW-1133">Transmembrane helix</keyword>
<keyword evidence="8" id="KW-1185">Reference proteome</keyword>
<feature type="transmembrane region" description="Helical" evidence="5">
    <location>
        <begin position="380"/>
        <end position="400"/>
    </location>
</feature>
<feature type="transmembrane region" description="Helical" evidence="5">
    <location>
        <begin position="120"/>
        <end position="137"/>
    </location>
</feature>
<reference evidence="7 8" key="1">
    <citation type="submission" date="2023-07" db="EMBL/GenBank/DDBJ databases">
        <authorList>
            <person name="Lian W.-H."/>
        </authorList>
    </citation>
    <scope>NUCLEOTIDE SEQUENCE [LARGE SCALE GENOMIC DNA]</scope>
    <source>
        <strain evidence="7 8">SYSU DXS3180</strain>
    </source>
</reference>
<accession>A0ABV3ZMC1</accession>
<dbReference type="EMBL" id="JAULBC010000011">
    <property type="protein sequence ID" value="MEX6690958.1"/>
    <property type="molecule type" value="Genomic_DNA"/>
</dbReference>
<evidence type="ECO:0000313" key="8">
    <source>
        <dbReference type="Proteomes" id="UP001560573"/>
    </source>
</evidence>
<organism evidence="7 8">
    <name type="scientific">Danxiaibacter flavus</name>
    <dbReference type="NCBI Taxonomy" id="3049108"/>
    <lineage>
        <taxon>Bacteria</taxon>
        <taxon>Pseudomonadati</taxon>
        <taxon>Bacteroidota</taxon>
        <taxon>Chitinophagia</taxon>
        <taxon>Chitinophagales</taxon>
        <taxon>Chitinophagaceae</taxon>
        <taxon>Danxiaibacter</taxon>
    </lineage>
</organism>
<evidence type="ECO:0000256" key="2">
    <source>
        <dbReference type="ARBA" id="ARBA00022692"/>
    </source>
</evidence>
<feature type="transmembrane region" description="Helical" evidence="5">
    <location>
        <begin position="73"/>
        <end position="90"/>
    </location>
</feature>
<keyword evidence="2 5" id="KW-0812">Transmembrane</keyword>
<dbReference type="PANTHER" id="PTHR37422">
    <property type="entry name" value="TEICHURONIC ACID BIOSYNTHESIS PROTEIN TUAE"/>
    <property type="match status" value="1"/>
</dbReference>
<dbReference type="RefSeq" id="WP_369332374.1">
    <property type="nucleotide sequence ID" value="NZ_JAULBC010000011.1"/>
</dbReference>
<comment type="caution">
    <text evidence="7">The sequence shown here is derived from an EMBL/GenBank/DDBJ whole genome shotgun (WGS) entry which is preliminary data.</text>
</comment>
<feature type="transmembrane region" description="Helical" evidence="5">
    <location>
        <begin position="445"/>
        <end position="462"/>
    </location>
</feature>
<dbReference type="Pfam" id="PF04932">
    <property type="entry name" value="Wzy_C"/>
    <property type="match status" value="1"/>
</dbReference>
<dbReference type="InterPro" id="IPR051533">
    <property type="entry name" value="WaaL-like"/>
</dbReference>
<evidence type="ECO:0000259" key="6">
    <source>
        <dbReference type="Pfam" id="PF04932"/>
    </source>
</evidence>
<feature type="transmembrane region" description="Helical" evidence="5">
    <location>
        <begin position="406"/>
        <end position="424"/>
    </location>
</feature>
<evidence type="ECO:0000256" key="4">
    <source>
        <dbReference type="ARBA" id="ARBA00023136"/>
    </source>
</evidence>
<protein>
    <recommendedName>
        <fullName evidence="6">O-antigen ligase-related domain-containing protein</fullName>
    </recommendedName>
</protein>
<feature type="transmembrane region" description="Helical" evidence="5">
    <location>
        <begin position="157"/>
        <end position="178"/>
    </location>
</feature>
<keyword evidence="4 5" id="KW-0472">Membrane</keyword>
<dbReference type="Proteomes" id="UP001560573">
    <property type="component" value="Unassembled WGS sequence"/>
</dbReference>
<feature type="transmembrane region" description="Helical" evidence="5">
    <location>
        <begin position="257"/>
        <end position="280"/>
    </location>
</feature>
<dbReference type="InterPro" id="IPR007016">
    <property type="entry name" value="O-antigen_ligase-rel_domated"/>
</dbReference>
<feature type="transmembrane region" description="Helical" evidence="5">
    <location>
        <begin position="96"/>
        <end position="113"/>
    </location>
</feature>
<evidence type="ECO:0000313" key="7">
    <source>
        <dbReference type="EMBL" id="MEX6690958.1"/>
    </source>
</evidence>
<name>A0ABV3ZMC1_9BACT</name>
<feature type="domain" description="O-antigen ligase-related" evidence="6">
    <location>
        <begin position="211"/>
        <end position="342"/>
    </location>
</feature>
<comment type="subcellular location">
    <subcellularLocation>
        <location evidence="1">Membrane</location>
        <topology evidence="1">Multi-pass membrane protein</topology>
    </subcellularLocation>
</comment>
<evidence type="ECO:0000256" key="5">
    <source>
        <dbReference type="SAM" id="Phobius"/>
    </source>
</evidence>
<feature type="transmembrane region" description="Helical" evidence="5">
    <location>
        <begin position="348"/>
        <end position="368"/>
    </location>
</feature>